<dbReference type="Pfam" id="PF01473">
    <property type="entry name" value="Choline_bind_1"/>
    <property type="match status" value="1"/>
</dbReference>
<evidence type="ECO:0000313" key="5">
    <source>
        <dbReference type="EMBL" id="EHI59487.1"/>
    </source>
</evidence>
<evidence type="ECO:0000256" key="1">
    <source>
        <dbReference type="ARBA" id="ARBA00022737"/>
    </source>
</evidence>
<reference evidence="5 6" key="1">
    <citation type="submission" date="2011-08" db="EMBL/GenBank/DDBJ databases">
        <title>The Genome Sequence of Clostridium hathewayi WAL-18680.</title>
        <authorList>
            <consortium name="The Broad Institute Genome Sequencing Platform"/>
            <person name="Earl A."/>
            <person name="Ward D."/>
            <person name="Feldgarden M."/>
            <person name="Gevers D."/>
            <person name="Finegold S.M."/>
            <person name="Summanen P.H."/>
            <person name="Molitoris D.R."/>
            <person name="Song M."/>
            <person name="Daigneault M."/>
            <person name="Allen-Vercoe E."/>
            <person name="Young S.K."/>
            <person name="Zeng Q."/>
            <person name="Gargeya S."/>
            <person name="Fitzgerald M."/>
            <person name="Haas B."/>
            <person name="Abouelleil A."/>
            <person name="Alvarado L."/>
            <person name="Arachchi H.M."/>
            <person name="Berlin A."/>
            <person name="Brown A."/>
            <person name="Chapman S.B."/>
            <person name="Chen Z."/>
            <person name="Dunbar C."/>
            <person name="Freedman E."/>
            <person name="Gearin G."/>
            <person name="Gellesch M."/>
            <person name="Goldberg J."/>
            <person name="Griggs A."/>
            <person name="Gujja S."/>
            <person name="Heiman D."/>
            <person name="Howarth C."/>
            <person name="Larson L."/>
            <person name="Lui A."/>
            <person name="MacDonald P.J.P."/>
            <person name="Montmayeur A."/>
            <person name="Murphy C."/>
            <person name="Neiman D."/>
            <person name="Pearson M."/>
            <person name="Priest M."/>
            <person name="Roberts A."/>
            <person name="Saif S."/>
            <person name="Shea T."/>
            <person name="Shenoy N."/>
            <person name="Sisk P."/>
            <person name="Stolte C."/>
            <person name="Sykes S."/>
            <person name="Wortman J."/>
            <person name="Nusbaum C."/>
            <person name="Birren B."/>
        </authorList>
    </citation>
    <scope>NUCLEOTIDE SEQUENCE [LARGE SCALE GENOMIC DNA]</scope>
    <source>
        <strain evidence="5 6">WAL-18680</strain>
    </source>
</reference>
<dbReference type="PANTHER" id="PTHR45661:SF3">
    <property type="entry name" value="IG-LIKE DOMAIN-CONTAINING PROTEIN"/>
    <property type="match status" value="1"/>
</dbReference>
<keyword evidence="6" id="KW-1185">Reference proteome</keyword>
<evidence type="ECO:0000256" key="4">
    <source>
        <dbReference type="SAM" id="SignalP"/>
    </source>
</evidence>
<keyword evidence="4" id="KW-0732">Signal</keyword>
<organism evidence="5 6">
    <name type="scientific">Hungatella hathewayi WAL-18680</name>
    <dbReference type="NCBI Taxonomy" id="742737"/>
    <lineage>
        <taxon>Bacteria</taxon>
        <taxon>Bacillati</taxon>
        <taxon>Bacillota</taxon>
        <taxon>Clostridia</taxon>
        <taxon>Lachnospirales</taxon>
        <taxon>Lachnospiraceae</taxon>
        <taxon>Hungatella</taxon>
    </lineage>
</organism>
<dbReference type="SUPFAM" id="SSF69360">
    <property type="entry name" value="Cell wall binding repeat"/>
    <property type="match status" value="1"/>
</dbReference>
<dbReference type="HOGENOM" id="CLU_299311_0_0_9"/>
<dbReference type="PATRIC" id="fig|742737.3.peg.2569"/>
<dbReference type="AlphaFoldDB" id="G5IGC5"/>
<dbReference type="PROSITE" id="PS51170">
    <property type="entry name" value="CW"/>
    <property type="match status" value="1"/>
</dbReference>
<feature type="chain" id="PRO_5003478797" evidence="4">
    <location>
        <begin position="29"/>
        <end position="1021"/>
    </location>
</feature>
<dbReference type="InterPro" id="IPR026906">
    <property type="entry name" value="LRR_5"/>
</dbReference>
<dbReference type="Gene3D" id="3.80.10.10">
    <property type="entry name" value="Ribonuclease Inhibitor"/>
    <property type="match status" value="4"/>
</dbReference>
<keyword evidence="1" id="KW-0677">Repeat</keyword>
<evidence type="ECO:0000256" key="2">
    <source>
        <dbReference type="PROSITE-ProRule" id="PRU00591"/>
    </source>
</evidence>
<gene>
    <name evidence="5" type="ORF">HMPREF9473_02553</name>
</gene>
<evidence type="ECO:0000313" key="6">
    <source>
        <dbReference type="Proteomes" id="UP000005384"/>
    </source>
</evidence>
<dbReference type="PANTHER" id="PTHR45661">
    <property type="entry name" value="SURFACE ANTIGEN"/>
    <property type="match status" value="1"/>
</dbReference>
<dbReference type="RefSeq" id="WP_006780532.1">
    <property type="nucleotide sequence ID" value="NZ_CP040506.1"/>
</dbReference>
<dbReference type="InterPro" id="IPR018337">
    <property type="entry name" value="Cell_wall/Cho-bd_repeat"/>
</dbReference>
<dbReference type="EMBL" id="ADLN01000057">
    <property type="protein sequence ID" value="EHI59487.1"/>
    <property type="molecule type" value="Genomic_DNA"/>
</dbReference>
<feature type="signal peptide" evidence="4">
    <location>
        <begin position="1"/>
        <end position="28"/>
    </location>
</feature>
<feature type="region of interest" description="Disordered" evidence="3">
    <location>
        <begin position="38"/>
        <end position="95"/>
    </location>
</feature>
<protein>
    <submittedName>
        <fullName evidence="5">Uncharacterized protein</fullName>
    </submittedName>
</protein>
<feature type="repeat" description="Cell wall-binding" evidence="2">
    <location>
        <begin position="922"/>
        <end position="941"/>
    </location>
</feature>
<dbReference type="Pfam" id="PF13306">
    <property type="entry name" value="LRR_5"/>
    <property type="match status" value="2"/>
</dbReference>
<dbReference type="InterPro" id="IPR053139">
    <property type="entry name" value="Surface_bspA-like"/>
</dbReference>
<name>G5IGC5_9FIRM</name>
<accession>G5IGC5</accession>
<dbReference type="OrthoDB" id="9805284at2"/>
<dbReference type="Proteomes" id="UP000005384">
    <property type="component" value="Unassembled WGS sequence"/>
</dbReference>
<sequence>MKRNHKRAISAMLIVLLISTQPAVMAWADSVAPTDHFLEDDGNTGTKTGYATPADADQKDEDAFKPDSTPKGDEMPSHEIHSKENLTDGKQPENEISEKTVLQWEFVDDDYLDGGELSLIGVSPENRADFDTVISMLPEQVRVEIEETGEVTLPIIDWSCQEYQKDEDGEWPFTGEYEFIAELPEGYVCEPPISVLVTLGGAMVNTINDRFTVDGLKYKELGPDTVQLMGYDGVTPVGTLVIPDKVRKPSNGREYQVASIGHNAFPNCSGLTGDLVIPDTVTEIGDSAFRGCHFTGELTLSDSLVTIGEDAFYECGFTGQLVLPQTLTRIGDYAFENTTFSGQLILPENLNYIGTAAFYLCNFTGDLIIPDGVTIIDYGAFYGNSFTGTLTLPKKLKGISSESFCRSGFTGELNIPDTVTDIGESAFAGCGFTGELILPDGLTNIGPYAFMDCSKLTGRLSIPDEITSIGDDAFDNTGFDGFDTAKQEIADLLYASGVDMNKIKVGNQSYQPAFSPQKFTEGGMEYQVIGSDTVALTGYNGNSDTDISIPDKVTNRLSGTTYFVTHIGSEAFYNKAITGSLHLPNTLVSIGDSAFYKNRFTGDLTIPANVSHMGSGAFEFAGFTGDLTIEGKLTKLEDYEFFECGFTGALSLPDTLTYIGVAVFRDCGFTGSLQLPAGITYIDASSFFNCNSFTGTLQLPAGVNYIGDYGFFNCSGFTGVLKLPKPITEIGELAFFGCDGLDSAHLGPNVQKLGAEAFPESLPLSTDTPRVQLLINTYLNQDVIADTSWDGMEDVPDGAVATVKQDTTVTGDRRIGTEAVITVPSGVILTVDGNLVVDGTIFVDGTLIINGSLSGSGTLIIGANGRVVGDTSGIHVVFLNRGSSGNNSGSSSTVNPNLLIGTWERTEDGIWKFRQARGTYAANRWGIVDGLWYYFDKDGRMLTGWQFINNQWYYLCREEDIKTKTGLKEGAMATGWHFDPVYQAWFYLDTSGAMAVGQKMIDGKQYYFNPEPDGTRGALQQ</sequence>
<dbReference type="Pfam" id="PF19127">
    <property type="entry name" value="Choline_bind_3"/>
    <property type="match status" value="1"/>
</dbReference>
<dbReference type="InterPro" id="IPR032675">
    <property type="entry name" value="LRR_dom_sf"/>
</dbReference>
<dbReference type="SUPFAM" id="SSF52058">
    <property type="entry name" value="L domain-like"/>
    <property type="match status" value="1"/>
</dbReference>
<evidence type="ECO:0000256" key="3">
    <source>
        <dbReference type="SAM" id="MobiDB-lite"/>
    </source>
</evidence>
<dbReference type="Gene3D" id="2.10.270.10">
    <property type="entry name" value="Cholin Binding"/>
    <property type="match status" value="1"/>
</dbReference>
<proteinExistence type="predicted"/>
<feature type="compositionally biased region" description="Basic and acidic residues" evidence="3">
    <location>
        <begin position="61"/>
        <end position="95"/>
    </location>
</feature>
<comment type="caution">
    <text evidence="5">The sequence shown here is derived from an EMBL/GenBank/DDBJ whole genome shotgun (WGS) entry which is preliminary data.</text>
</comment>